<dbReference type="eggNOG" id="COG2207">
    <property type="taxonomic scope" value="Bacteria"/>
</dbReference>
<dbReference type="EMBL" id="MPOG01000008">
    <property type="protein sequence ID" value="OOH95997.1"/>
    <property type="molecule type" value="Genomic_DNA"/>
</dbReference>
<dbReference type="InterPro" id="IPR009057">
    <property type="entry name" value="Homeodomain-like_sf"/>
</dbReference>
<dbReference type="InterPro" id="IPR020449">
    <property type="entry name" value="Tscrpt_reg_AraC-type_HTH"/>
</dbReference>
<proteinExistence type="predicted"/>
<evidence type="ECO:0000313" key="6">
    <source>
        <dbReference type="Proteomes" id="UP000188947"/>
    </source>
</evidence>
<evidence type="ECO:0000313" key="5">
    <source>
        <dbReference type="EMBL" id="OOH95997.1"/>
    </source>
</evidence>
<dbReference type="SUPFAM" id="SSF46689">
    <property type="entry name" value="Homeodomain-like"/>
    <property type="match status" value="2"/>
</dbReference>
<keyword evidence="1" id="KW-0805">Transcription regulation</keyword>
<dbReference type="InterPro" id="IPR050908">
    <property type="entry name" value="SmbC-like"/>
</dbReference>
<dbReference type="InterPro" id="IPR011256">
    <property type="entry name" value="Reg_factor_effector_dom_sf"/>
</dbReference>
<keyword evidence="3" id="KW-0804">Transcription</keyword>
<dbReference type="PROSITE" id="PS01124">
    <property type="entry name" value="HTH_ARAC_FAMILY_2"/>
    <property type="match status" value="1"/>
</dbReference>
<protein>
    <submittedName>
        <fullName evidence="5">Transcription activator effector-binding protein</fullName>
    </submittedName>
</protein>
<reference evidence="5 6" key="1">
    <citation type="submission" date="2016-11" db="EMBL/GenBank/DDBJ databases">
        <title>Genome sequence and comparative genomic analysis of clinical strain Elizabethkingia meningoseptica 61421 PRCM.</title>
        <authorList>
            <person name="Wang M."/>
            <person name="Hu S."/>
            <person name="Cao L."/>
            <person name="Jiang T."/>
            <person name="Zhou Y."/>
            <person name="Ming D."/>
        </authorList>
    </citation>
    <scope>NUCLEOTIDE SEQUENCE [LARGE SCALE GENOMIC DNA]</scope>
    <source>
        <strain evidence="5 6">61421 PRCM</strain>
    </source>
</reference>
<dbReference type="Gene3D" id="1.10.10.60">
    <property type="entry name" value="Homeodomain-like"/>
    <property type="match status" value="2"/>
</dbReference>
<organism evidence="5 6">
    <name type="scientific">Elizabethkingia meningoseptica</name>
    <name type="common">Chryseobacterium meningosepticum</name>
    <dbReference type="NCBI Taxonomy" id="238"/>
    <lineage>
        <taxon>Bacteria</taxon>
        <taxon>Pseudomonadati</taxon>
        <taxon>Bacteroidota</taxon>
        <taxon>Flavobacteriia</taxon>
        <taxon>Flavobacteriales</taxon>
        <taxon>Weeksellaceae</taxon>
        <taxon>Elizabethkingia</taxon>
    </lineage>
</organism>
<dbReference type="STRING" id="238.BBD35_15655"/>
<dbReference type="RefSeq" id="WP_069214640.1">
    <property type="nucleotide sequence ID" value="NZ_CP016378.1"/>
</dbReference>
<dbReference type="AlphaFoldDB" id="A0A1V3U1B2"/>
<dbReference type="PANTHER" id="PTHR40055:SF1">
    <property type="entry name" value="TRANSCRIPTIONAL REGULATOR YGIV-RELATED"/>
    <property type="match status" value="1"/>
</dbReference>
<dbReference type="SMART" id="SM00871">
    <property type="entry name" value="AraC_E_bind"/>
    <property type="match status" value="1"/>
</dbReference>
<dbReference type="Gene3D" id="3.20.80.10">
    <property type="entry name" value="Regulatory factor, effector binding domain"/>
    <property type="match status" value="1"/>
</dbReference>
<dbReference type="GO" id="GO:0003700">
    <property type="term" value="F:DNA-binding transcription factor activity"/>
    <property type="evidence" value="ECO:0007669"/>
    <property type="project" value="InterPro"/>
</dbReference>
<dbReference type="Pfam" id="PF06445">
    <property type="entry name" value="GyrI-like"/>
    <property type="match status" value="1"/>
</dbReference>
<evidence type="ECO:0000256" key="1">
    <source>
        <dbReference type="ARBA" id="ARBA00023015"/>
    </source>
</evidence>
<dbReference type="SMART" id="SM00342">
    <property type="entry name" value="HTH_ARAC"/>
    <property type="match status" value="1"/>
</dbReference>
<dbReference type="InterPro" id="IPR018060">
    <property type="entry name" value="HTH_AraC"/>
</dbReference>
<dbReference type="GO" id="GO:0043565">
    <property type="term" value="F:sequence-specific DNA binding"/>
    <property type="evidence" value="ECO:0007669"/>
    <property type="project" value="InterPro"/>
</dbReference>
<evidence type="ECO:0000259" key="4">
    <source>
        <dbReference type="PROSITE" id="PS01124"/>
    </source>
</evidence>
<dbReference type="Pfam" id="PF12833">
    <property type="entry name" value="HTH_18"/>
    <property type="match status" value="1"/>
</dbReference>
<dbReference type="PANTHER" id="PTHR40055">
    <property type="entry name" value="TRANSCRIPTIONAL REGULATOR YGIV-RELATED"/>
    <property type="match status" value="1"/>
</dbReference>
<evidence type="ECO:0000256" key="2">
    <source>
        <dbReference type="ARBA" id="ARBA00023125"/>
    </source>
</evidence>
<dbReference type="InterPro" id="IPR029442">
    <property type="entry name" value="GyrI-like"/>
</dbReference>
<name>A0A1V3U1B2_ELIME</name>
<keyword evidence="2" id="KW-0238">DNA-binding</keyword>
<evidence type="ECO:0000256" key="3">
    <source>
        <dbReference type="ARBA" id="ARBA00023163"/>
    </source>
</evidence>
<dbReference type="SUPFAM" id="SSF55136">
    <property type="entry name" value="Probable bacterial effector-binding domain"/>
    <property type="match status" value="1"/>
</dbReference>
<gene>
    <name evidence="5" type="ORF">BMF97_06455</name>
</gene>
<dbReference type="InterPro" id="IPR010499">
    <property type="entry name" value="AraC_E-bd"/>
</dbReference>
<feature type="domain" description="HTH araC/xylS-type" evidence="4">
    <location>
        <begin position="9"/>
        <end position="107"/>
    </location>
</feature>
<dbReference type="Proteomes" id="UP000188947">
    <property type="component" value="Unassembled WGS sequence"/>
</dbReference>
<comment type="caution">
    <text evidence="5">The sequence shown here is derived from an EMBL/GenBank/DDBJ whole genome shotgun (WGS) entry which is preliminary data.</text>
</comment>
<keyword evidence="6" id="KW-1185">Reference proteome</keyword>
<dbReference type="PRINTS" id="PR00032">
    <property type="entry name" value="HTHARAC"/>
</dbReference>
<sequence>MPTELSRIHSVIAYIEENFDREITSREIEDISFYSYRNFQRVFMKVFGETVSGFQKRLRLENAYKKLLYTTDKVSDIALQMGYANSQSFSKAFHLQYGITPLTARKNKEYMFSPFTGQGEQNIAYEIVYKKKLNVYCKSIRTEGYNNVDIDKLWNEIETAGEYSAAYGIIIDQPLITESRFCRYEAAIPELLPGKDFQEKQIFGRKYARFVHRGSFENILDTYKIFYRFWLTEKPFLLDYSPVIEEYFLTESGENITYIYFPLHL</sequence>
<accession>A0A1V3U1B2</accession>